<name>A0A5E4NEN3_9HEMI</name>
<evidence type="ECO:0000313" key="5">
    <source>
        <dbReference type="Proteomes" id="UP000325440"/>
    </source>
</evidence>
<dbReference type="Proteomes" id="UP000325440">
    <property type="component" value="Unassembled WGS sequence"/>
</dbReference>
<feature type="domain" description="CCHC-type" evidence="3">
    <location>
        <begin position="399"/>
        <end position="414"/>
    </location>
</feature>
<keyword evidence="1" id="KW-0863">Zinc-finger</keyword>
<dbReference type="SUPFAM" id="SSF57756">
    <property type="entry name" value="Retrovirus zinc finger-like domains"/>
    <property type="match status" value="1"/>
</dbReference>
<feature type="compositionally biased region" description="Basic and acidic residues" evidence="2">
    <location>
        <begin position="145"/>
        <end position="157"/>
    </location>
</feature>
<dbReference type="InterPro" id="IPR036875">
    <property type="entry name" value="Znf_CCHC_sf"/>
</dbReference>
<proteinExistence type="predicted"/>
<sequence length="464" mass="50244">MEDSMRRMEALELAVQGAPHTKVDVKAGTRTLGATLRELHKSAKALGLIRTVEEAESRIRSDQQLLYQQQQDMLAALRDIRVEQSKLWTHQGNEANAPPVALAEEIGALRREVGELRASLNTRKRQPLPCAIDTAVASANGDGAKGSRENVRRDPGLRKGSAYDPKSPGSQPDGKSQSQPMGGGPPGPEDTGWTSAGRRRRPRRTTRDQPVQAGRPKAQLPRGREEVAEALVKRRTPKTQAVTISEPGAGVTYAAIMKTVMASVKLNEIGVEVGTVRRTRAGGFLLQVKTAEEAEKLSGRLQSAVGEMAKIGRPVRTTPVLIANVPDWMEDGEVEDHIRATDPGVAGVSVRIQENVGGGKVALLDVPMDVASRLAEVGKVKIGWSLCRVRLLERRKPLCHRCQKPGHFKAECAEPEAAKQCYRCRRSGHLIKDCPGRPPVDRPRTNGNASGAGPVAVIEEEASQ</sequence>
<organism evidence="4 5">
    <name type="scientific">Cinara cedri</name>
    <dbReference type="NCBI Taxonomy" id="506608"/>
    <lineage>
        <taxon>Eukaryota</taxon>
        <taxon>Metazoa</taxon>
        <taxon>Ecdysozoa</taxon>
        <taxon>Arthropoda</taxon>
        <taxon>Hexapoda</taxon>
        <taxon>Insecta</taxon>
        <taxon>Pterygota</taxon>
        <taxon>Neoptera</taxon>
        <taxon>Paraneoptera</taxon>
        <taxon>Hemiptera</taxon>
        <taxon>Sternorrhyncha</taxon>
        <taxon>Aphidomorpha</taxon>
        <taxon>Aphidoidea</taxon>
        <taxon>Aphididae</taxon>
        <taxon>Lachninae</taxon>
        <taxon>Cinara</taxon>
    </lineage>
</organism>
<feature type="compositionally biased region" description="Polar residues" evidence="2">
    <location>
        <begin position="168"/>
        <end position="179"/>
    </location>
</feature>
<evidence type="ECO:0000313" key="4">
    <source>
        <dbReference type="EMBL" id="VVC43360.1"/>
    </source>
</evidence>
<keyword evidence="1" id="KW-0862">Zinc</keyword>
<feature type="domain" description="CCHC-type" evidence="3">
    <location>
        <begin position="421"/>
        <end position="435"/>
    </location>
</feature>
<dbReference type="InterPro" id="IPR001878">
    <property type="entry name" value="Znf_CCHC"/>
</dbReference>
<feature type="compositionally biased region" description="Basic and acidic residues" evidence="2">
    <location>
        <begin position="435"/>
        <end position="444"/>
    </location>
</feature>
<dbReference type="GO" id="GO:0003676">
    <property type="term" value="F:nucleic acid binding"/>
    <property type="evidence" value="ECO:0007669"/>
    <property type="project" value="InterPro"/>
</dbReference>
<evidence type="ECO:0000256" key="2">
    <source>
        <dbReference type="SAM" id="MobiDB-lite"/>
    </source>
</evidence>
<reference evidence="4 5" key="1">
    <citation type="submission" date="2019-08" db="EMBL/GenBank/DDBJ databases">
        <authorList>
            <person name="Alioto T."/>
            <person name="Alioto T."/>
            <person name="Gomez Garrido J."/>
        </authorList>
    </citation>
    <scope>NUCLEOTIDE SEQUENCE [LARGE SCALE GENOMIC DNA]</scope>
</reference>
<evidence type="ECO:0000259" key="3">
    <source>
        <dbReference type="PROSITE" id="PS50158"/>
    </source>
</evidence>
<feature type="region of interest" description="Disordered" evidence="2">
    <location>
        <begin position="138"/>
        <end position="224"/>
    </location>
</feature>
<evidence type="ECO:0000256" key="1">
    <source>
        <dbReference type="PROSITE-ProRule" id="PRU00047"/>
    </source>
</evidence>
<dbReference type="EMBL" id="CABPRJ010002368">
    <property type="protein sequence ID" value="VVC43360.1"/>
    <property type="molecule type" value="Genomic_DNA"/>
</dbReference>
<dbReference type="Gene3D" id="4.10.60.10">
    <property type="entry name" value="Zinc finger, CCHC-type"/>
    <property type="match status" value="1"/>
</dbReference>
<accession>A0A5E4NEN3</accession>
<dbReference type="Pfam" id="PF00098">
    <property type="entry name" value="zf-CCHC"/>
    <property type="match status" value="2"/>
</dbReference>
<dbReference type="OrthoDB" id="6620852at2759"/>
<dbReference type="AlphaFoldDB" id="A0A5E4NEN3"/>
<dbReference type="PROSITE" id="PS50158">
    <property type="entry name" value="ZF_CCHC"/>
    <property type="match status" value="2"/>
</dbReference>
<gene>
    <name evidence="4" type="ORF">CINCED_3A020361</name>
</gene>
<protein>
    <submittedName>
        <fullName evidence="4">Zinc finger, CCHC-type</fullName>
    </submittedName>
</protein>
<feature type="region of interest" description="Disordered" evidence="2">
    <location>
        <begin position="435"/>
        <end position="464"/>
    </location>
</feature>
<keyword evidence="1" id="KW-0479">Metal-binding</keyword>
<dbReference type="GO" id="GO:0008270">
    <property type="term" value="F:zinc ion binding"/>
    <property type="evidence" value="ECO:0007669"/>
    <property type="project" value="UniProtKB-KW"/>
</dbReference>
<keyword evidence="5" id="KW-1185">Reference proteome</keyword>
<dbReference type="SMART" id="SM00343">
    <property type="entry name" value="ZnF_C2HC"/>
    <property type="match status" value="2"/>
</dbReference>